<dbReference type="Proteomes" id="UP000494165">
    <property type="component" value="Unassembled WGS sequence"/>
</dbReference>
<name>A0A8S1DD60_9INSE</name>
<sequence>MSGADLPLTLSFNCVCPSAFVHVFHFLAALSAIYKTSDMSNHRNDVMKQMMKMFGGRLDTSFCQVRPSSNVEQKLVIQMDGVDNSQVQNCESTSQGTSYQSPQIVSHTQQSVAGSSHQWAMHPSHTEQVLMLKVANDELEKQIKEMTTQLKETVAFNEKATKLISVYEVVHKQDEMIINQGIVNIKAKDEKIAALESREVKVPKPTRKGSGKRFLRTAVKLAEKLKEHDLLTIYYTKKLTEWTELLNDENIDIYDLDRLEETSGPSGAQEKPDLKAPDNLVSAVVKESPMSEEAGVPSSPASEDNPETAEETDAVATEEAASQSAEVRGVMQEEGCLPQETEEPKGKADVEFGEDERMHLELSNDDDSVCNVIIKIDEGVHQETEKPYEEVLPLVESQAEPENENQVVSATLAEVNLGLLEAKNDHETAKIVEDQVSCLISISRNSKLAELASLWDSDEEIETLKQLATRGVTPTRESSNAEEAAEVQNPEETGGEPLMWQPKRVLKRKSDLVRQKDSPKKSSLSSRITAFPVDAKAQAEEIFV</sequence>
<comment type="caution">
    <text evidence="3">The sequence shown here is derived from an EMBL/GenBank/DDBJ whole genome shotgun (WGS) entry which is preliminary data.</text>
</comment>
<proteinExistence type="predicted"/>
<dbReference type="AlphaFoldDB" id="A0A8S1DD60"/>
<accession>A0A8S1DD60</accession>
<evidence type="ECO:0000256" key="2">
    <source>
        <dbReference type="SAM" id="MobiDB-lite"/>
    </source>
</evidence>
<gene>
    <name evidence="3" type="ORF">CLODIP_2_CD00748</name>
</gene>
<feature type="coiled-coil region" evidence="1">
    <location>
        <begin position="129"/>
        <end position="156"/>
    </location>
</feature>
<feature type="compositionally biased region" description="Acidic residues" evidence="2">
    <location>
        <begin position="304"/>
        <end position="313"/>
    </location>
</feature>
<organism evidence="3 4">
    <name type="scientific">Cloeon dipterum</name>
    <dbReference type="NCBI Taxonomy" id="197152"/>
    <lineage>
        <taxon>Eukaryota</taxon>
        <taxon>Metazoa</taxon>
        <taxon>Ecdysozoa</taxon>
        <taxon>Arthropoda</taxon>
        <taxon>Hexapoda</taxon>
        <taxon>Insecta</taxon>
        <taxon>Pterygota</taxon>
        <taxon>Palaeoptera</taxon>
        <taxon>Ephemeroptera</taxon>
        <taxon>Pisciforma</taxon>
        <taxon>Baetidae</taxon>
        <taxon>Cloeon</taxon>
    </lineage>
</organism>
<evidence type="ECO:0000313" key="3">
    <source>
        <dbReference type="EMBL" id="CAB3378509.1"/>
    </source>
</evidence>
<evidence type="ECO:0000313" key="4">
    <source>
        <dbReference type="Proteomes" id="UP000494165"/>
    </source>
</evidence>
<keyword evidence="1" id="KW-0175">Coiled coil</keyword>
<reference evidence="3 4" key="1">
    <citation type="submission" date="2020-04" db="EMBL/GenBank/DDBJ databases">
        <authorList>
            <person name="Alioto T."/>
            <person name="Alioto T."/>
            <person name="Gomez Garrido J."/>
        </authorList>
    </citation>
    <scope>NUCLEOTIDE SEQUENCE [LARGE SCALE GENOMIC DNA]</scope>
</reference>
<evidence type="ECO:0000256" key="1">
    <source>
        <dbReference type="SAM" id="Coils"/>
    </source>
</evidence>
<protein>
    <submittedName>
        <fullName evidence="3">Uncharacterized protein</fullName>
    </submittedName>
</protein>
<feature type="region of interest" description="Disordered" evidence="2">
    <location>
        <begin position="287"/>
        <end position="347"/>
    </location>
</feature>
<feature type="compositionally biased region" description="Basic and acidic residues" evidence="2">
    <location>
        <begin position="508"/>
        <end position="520"/>
    </location>
</feature>
<feature type="region of interest" description="Disordered" evidence="2">
    <location>
        <begin position="470"/>
        <end position="530"/>
    </location>
</feature>
<keyword evidence="4" id="KW-1185">Reference proteome</keyword>
<dbReference type="EMBL" id="CADEPI010000166">
    <property type="protein sequence ID" value="CAB3378509.1"/>
    <property type="molecule type" value="Genomic_DNA"/>
</dbReference>